<dbReference type="Proteomes" id="UP001497516">
    <property type="component" value="Chromosome 9"/>
</dbReference>
<organism evidence="1 2">
    <name type="scientific">Linum trigynum</name>
    <dbReference type="NCBI Taxonomy" id="586398"/>
    <lineage>
        <taxon>Eukaryota</taxon>
        <taxon>Viridiplantae</taxon>
        <taxon>Streptophyta</taxon>
        <taxon>Embryophyta</taxon>
        <taxon>Tracheophyta</taxon>
        <taxon>Spermatophyta</taxon>
        <taxon>Magnoliopsida</taxon>
        <taxon>eudicotyledons</taxon>
        <taxon>Gunneridae</taxon>
        <taxon>Pentapetalae</taxon>
        <taxon>rosids</taxon>
        <taxon>fabids</taxon>
        <taxon>Malpighiales</taxon>
        <taxon>Linaceae</taxon>
        <taxon>Linum</taxon>
    </lineage>
</organism>
<reference evidence="1 2" key="1">
    <citation type="submission" date="2024-04" db="EMBL/GenBank/DDBJ databases">
        <authorList>
            <person name="Fracassetti M."/>
        </authorList>
    </citation>
    <scope>NUCLEOTIDE SEQUENCE [LARGE SCALE GENOMIC DNA]</scope>
</reference>
<evidence type="ECO:0000313" key="2">
    <source>
        <dbReference type="Proteomes" id="UP001497516"/>
    </source>
</evidence>
<protein>
    <submittedName>
        <fullName evidence="1">Uncharacterized protein</fullName>
    </submittedName>
</protein>
<gene>
    <name evidence="1" type="ORF">LTRI10_LOCUS49240</name>
</gene>
<keyword evidence="2" id="KW-1185">Reference proteome</keyword>
<name>A0AAV2GGG3_9ROSI</name>
<dbReference type="EMBL" id="OZ034822">
    <property type="protein sequence ID" value="CAL1409769.1"/>
    <property type="molecule type" value="Genomic_DNA"/>
</dbReference>
<evidence type="ECO:0000313" key="1">
    <source>
        <dbReference type="EMBL" id="CAL1409769.1"/>
    </source>
</evidence>
<proteinExistence type="predicted"/>
<accession>A0AAV2GGG3</accession>
<dbReference type="AlphaFoldDB" id="A0AAV2GGG3"/>
<sequence length="79" mass="9020">MTTLRELDIVTDGRCLTWLRFRVEETGTSPTRRGGRWLKLHRWLIDGEGDAMETGTPRIFFLKWHGCGGFSYPGSDGDC</sequence>